<proteinExistence type="predicted"/>
<organism evidence="2 3">
    <name type="scientific">Bacteroides luti</name>
    <dbReference type="NCBI Taxonomy" id="1297750"/>
    <lineage>
        <taxon>Bacteria</taxon>
        <taxon>Pseudomonadati</taxon>
        <taxon>Bacteroidota</taxon>
        <taxon>Bacteroidia</taxon>
        <taxon>Bacteroidales</taxon>
        <taxon>Bacteroidaceae</taxon>
        <taxon>Bacteroides</taxon>
    </lineage>
</organism>
<evidence type="ECO:0008006" key="4">
    <source>
        <dbReference type="Google" id="ProtNLM"/>
    </source>
</evidence>
<feature type="signal peptide" evidence="1">
    <location>
        <begin position="1"/>
        <end position="24"/>
    </location>
</feature>
<keyword evidence="1" id="KW-0732">Signal</keyword>
<feature type="chain" id="PRO_5012589887" description="DUF4348 domain-containing protein" evidence="1">
    <location>
        <begin position="25"/>
        <end position="172"/>
    </location>
</feature>
<dbReference type="Proteomes" id="UP000184509">
    <property type="component" value="Unassembled WGS sequence"/>
</dbReference>
<keyword evidence="3" id="KW-1185">Reference proteome</keyword>
<protein>
    <recommendedName>
        <fullName evidence="4">DUF4348 domain-containing protein</fullName>
    </recommendedName>
</protein>
<evidence type="ECO:0000313" key="2">
    <source>
        <dbReference type="EMBL" id="SHF14856.1"/>
    </source>
</evidence>
<dbReference type="OrthoDB" id="1043604at2"/>
<dbReference type="EMBL" id="FQTV01000005">
    <property type="protein sequence ID" value="SHF14856.1"/>
    <property type="molecule type" value="Genomic_DNA"/>
</dbReference>
<name>A0A1M4ZB98_9BACE</name>
<dbReference type="Pfam" id="PF22057">
    <property type="entry name" value="BACOVA_00961-like"/>
    <property type="match status" value="1"/>
</dbReference>
<evidence type="ECO:0000313" key="3">
    <source>
        <dbReference type="Proteomes" id="UP000184509"/>
    </source>
</evidence>
<dbReference type="AlphaFoldDB" id="A0A1M4ZB98"/>
<dbReference type="Gene3D" id="3.10.450.410">
    <property type="match status" value="1"/>
</dbReference>
<sequence>MKRNSLIICFLFLSLFANILSVTAAPAAEDFNLFLKKFTNSAAFQYSRIKFPLKTDIVLSLGEGEGEKSFPFTKNEWPLLDEETFVEERNVVEGEGVYVSKFTVKNPTHVEFEAGYEESELDLRVCFDLVNGKWFLTDCLTGWYNFSVLANELRKTVIEVQAENKEFIEQHP</sequence>
<dbReference type="InterPro" id="IPR054298">
    <property type="entry name" value="BACOVA_00961-like"/>
</dbReference>
<dbReference type="STRING" id="1297750.SAMN05444405_105213"/>
<accession>A0A1M4ZB98</accession>
<dbReference type="RefSeq" id="WP_073400473.1">
    <property type="nucleotide sequence ID" value="NZ_FQTV01000005.1"/>
</dbReference>
<evidence type="ECO:0000256" key="1">
    <source>
        <dbReference type="SAM" id="SignalP"/>
    </source>
</evidence>
<gene>
    <name evidence="2" type="ORF">SAMN05444405_105213</name>
</gene>
<reference evidence="2 3" key="1">
    <citation type="submission" date="2016-11" db="EMBL/GenBank/DDBJ databases">
        <authorList>
            <person name="Jaros S."/>
            <person name="Januszkiewicz K."/>
            <person name="Wedrychowicz H."/>
        </authorList>
    </citation>
    <scope>NUCLEOTIDE SEQUENCE [LARGE SCALE GENOMIC DNA]</scope>
    <source>
        <strain evidence="2 3">DSM 26991</strain>
    </source>
</reference>